<sequence length="365" mass="41025">MTQRGSRTSQAATATTAPASGSVVTNAENVTGDGVGMEFEEAVQEEMMDLKSRVGSVEGHLSTMQIQLDSIHKLLTEFVGKRSTDAVPEVKANLKTTADEAEDPRLGRFLEEKLGKKPMDAVLNTGGIPHPDPNPLHGFVYTEIPEKFDAAKHVESHGTGGFSFRHNAASKASSVSPQHKFSFRQNVQHREHADRNNYVQDTSFSLSIARPKLDFPQFHGDDPIAWTRQCEKYFDLASVPEVIWVSMATLHCQGRAEHWWASLRLATHKVSWTHFCNLVCNRFSAHSMYDVIEAFNIVSQQTTATLYIDKFEELISTMQRLHPSLPEAYYVQCFIAGLKDAIKHYLKPHRPQTLCHAYWIAKDLE</sequence>
<dbReference type="Pfam" id="PF03732">
    <property type="entry name" value="Retrotrans_gag"/>
    <property type="match status" value="1"/>
</dbReference>
<organism evidence="3">
    <name type="scientific">Arundo donax</name>
    <name type="common">Giant reed</name>
    <name type="synonym">Donax arundinaceus</name>
    <dbReference type="NCBI Taxonomy" id="35708"/>
    <lineage>
        <taxon>Eukaryota</taxon>
        <taxon>Viridiplantae</taxon>
        <taxon>Streptophyta</taxon>
        <taxon>Embryophyta</taxon>
        <taxon>Tracheophyta</taxon>
        <taxon>Spermatophyta</taxon>
        <taxon>Magnoliopsida</taxon>
        <taxon>Liliopsida</taxon>
        <taxon>Poales</taxon>
        <taxon>Poaceae</taxon>
        <taxon>PACMAD clade</taxon>
        <taxon>Arundinoideae</taxon>
        <taxon>Arundineae</taxon>
        <taxon>Arundo</taxon>
    </lineage>
</organism>
<protein>
    <recommendedName>
        <fullName evidence="2">Retrotransposon gag domain-containing protein</fullName>
    </recommendedName>
</protein>
<evidence type="ECO:0000256" key="1">
    <source>
        <dbReference type="SAM" id="MobiDB-lite"/>
    </source>
</evidence>
<proteinExistence type="predicted"/>
<evidence type="ECO:0000313" key="3">
    <source>
        <dbReference type="EMBL" id="JAE39710.1"/>
    </source>
</evidence>
<reference evidence="3" key="2">
    <citation type="journal article" date="2015" name="Data Brief">
        <title>Shoot transcriptome of the giant reed, Arundo donax.</title>
        <authorList>
            <person name="Barrero R.A."/>
            <person name="Guerrero F.D."/>
            <person name="Moolhuijzen P."/>
            <person name="Goolsby J.A."/>
            <person name="Tidwell J."/>
            <person name="Bellgard S.E."/>
            <person name="Bellgard M.I."/>
        </authorList>
    </citation>
    <scope>NUCLEOTIDE SEQUENCE</scope>
    <source>
        <tissue evidence="3">Shoot tissue taken approximately 20 cm above the soil surface</tissue>
    </source>
</reference>
<evidence type="ECO:0000259" key="2">
    <source>
        <dbReference type="Pfam" id="PF03732"/>
    </source>
</evidence>
<reference evidence="3" key="1">
    <citation type="submission" date="2014-09" db="EMBL/GenBank/DDBJ databases">
        <authorList>
            <person name="Magalhaes I.L.F."/>
            <person name="Oliveira U."/>
            <person name="Santos F.R."/>
            <person name="Vidigal T.H.D.A."/>
            <person name="Brescovit A.D."/>
            <person name="Santos A.J."/>
        </authorList>
    </citation>
    <scope>NUCLEOTIDE SEQUENCE</scope>
    <source>
        <tissue evidence="3">Shoot tissue taken approximately 20 cm above the soil surface</tissue>
    </source>
</reference>
<name>A0A0A9HRG5_ARUDO</name>
<feature type="region of interest" description="Disordered" evidence="1">
    <location>
        <begin position="1"/>
        <end position="29"/>
    </location>
</feature>
<dbReference type="EMBL" id="GBRH01158186">
    <property type="protein sequence ID" value="JAE39710.1"/>
    <property type="molecule type" value="Transcribed_RNA"/>
</dbReference>
<feature type="compositionally biased region" description="Low complexity" evidence="1">
    <location>
        <begin position="1"/>
        <end position="25"/>
    </location>
</feature>
<accession>A0A0A9HRG5</accession>
<dbReference type="AlphaFoldDB" id="A0A0A9HRG5"/>
<feature type="domain" description="Retrotransposon gag" evidence="2">
    <location>
        <begin position="247"/>
        <end position="339"/>
    </location>
</feature>
<dbReference type="InterPro" id="IPR005162">
    <property type="entry name" value="Retrotrans_gag_dom"/>
</dbReference>